<evidence type="ECO:0000256" key="1">
    <source>
        <dbReference type="SAM" id="MobiDB-lite"/>
    </source>
</evidence>
<keyword evidence="2" id="KW-0472">Membrane</keyword>
<name>A0A194PXW4_PAPXU</name>
<dbReference type="Proteomes" id="UP000053268">
    <property type="component" value="Unassembled WGS sequence"/>
</dbReference>
<dbReference type="EMBL" id="KQ459589">
    <property type="protein sequence ID" value="KPI97594.1"/>
    <property type="molecule type" value="Genomic_DNA"/>
</dbReference>
<evidence type="ECO:0000313" key="3">
    <source>
        <dbReference type="EMBL" id="KPI97594.1"/>
    </source>
</evidence>
<sequence>MDRRPGQDCGSDLDAGSTGPFIVAIFGGRLCPAVGDLRLRKKKNKKNSRLNRGHHASLQSPDGRHQRLAPWLISRVVGRLPKCHSRDPCPPPTPIFT</sequence>
<keyword evidence="4" id="KW-1185">Reference proteome</keyword>
<feature type="region of interest" description="Disordered" evidence="1">
    <location>
        <begin position="42"/>
        <end position="64"/>
    </location>
</feature>
<organism evidence="3 4">
    <name type="scientific">Papilio xuthus</name>
    <name type="common">Asian swallowtail butterfly</name>
    <dbReference type="NCBI Taxonomy" id="66420"/>
    <lineage>
        <taxon>Eukaryota</taxon>
        <taxon>Metazoa</taxon>
        <taxon>Ecdysozoa</taxon>
        <taxon>Arthropoda</taxon>
        <taxon>Hexapoda</taxon>
        <taxon>Insecta</taxon>
        <taxon>Pterygota</taxon>
        <taxon>Neoptera</taxon>
        <taxon>Endopterygota</taxon>
        <taxon>Lepidoptera</taxon>
        <taxon>Glossata</taxon>
        <taxon>Ditrysia</taxon>
        <taxon>Papilionoidea</taxon>
        <taxon>Papilionidae</taxon>
        <taxon>Papilioninae</taxon>
        <taxon>Papilio</taxon>
    </lineage>
</organism>
<accession>A0A194PXW4</accession>
<dbReference type="AlphaFoldDB" id="A0A194PXW4"/>
<feature type="compositionally biased region" description="Basic residues" evidence="1">
    <location>
        <begin position="42"/>
        <end position="55"/>
    </location>
</feature>
<keyword evidence="2" id="KW-0812">Transmembrane</keyword>
<reference evidence="3 4" key="1">
    <citation type="journal article" date="2015" name="Nat. Commun.">
        <title>Outbred genome sequencing and CRISPR/Cas9 gene editing in butterflies.</title>
        <authorList>
            <person name="Li X."/>
            <person name="Fan D."/>
            <person name="Zhang W."/>
            <person name="Liu G."/>
            <person name="Zhang L."/>
            <person name="Zhao L."/>
            <person name="Fang X."/>
            <person name="Chen L."/>
            <person name="Dong Y."/>
            <person name="Chen Y."/>
            <person name="Ding Y."/>
            <person name="Zhao R."/>
            <person name="Feng M."/>
            <person name="Zhu Y."/>
            <person name="Feng Y."/>
            <person name="Jiang X."/>
            <person name="Zhu D."/>
            <person name="Xiang H."/>
            <person name="Feng X."/>
            <person name="Li S."/>
            <person name="Wang J."/>
            <person name="Zhang G."/>
            <person name="Kronforst M.R."/>
            <person name="Wang W."/>
        </authorList>
    </citation>
    <scope>NUCLEOTIDE SEQUENCE [LARGE SCALE GENOMIC DNA]</scope>
    <source>
        <strain evidence="3">Ya'a_city_454_Px</strain>
        <tissue evidence="3">Whole body</tissue>
    </source>
</reference>
<keyword evidence="2" id="KW-1133">Transmembrane helix</keyword>
<proteinExistence type="predicted"/>
<protein>
    <submittedName>
        <fullName evidence="3">Uncharacterized protein</fullName>
    </submittedName>
</protein>
<gene>
    <name evidence="3" type="ORF">RR46_07341</name>
</gene>
<feature type="transmembrane region" description="Helical" evidence="2">
    <location>
        <begin position="20"/>
        <end position="39"/>
    </location>
</feature>
<evidence type="ECO:0000313" key="4">
    <source>
        <dbReference type="Proteomes" id="UP000053268"/>
    </source>
</evidence>
<evidence type="ECO:0000256" key="2">
    <source>
        <dbReference type="SAM" id="Phobius"/>
    </source>
</evidence>